<evidence type="ECO:0000313" key="1">
    <source>
        <dbReference type="EMBL" id="CCD06180.1"/>
    </source>
</evidence>
<dbReference type="AlphaFoldDB" id="A0AAV2UYT9"/>
<gene>
    <name evidence="1" type="ORF">LPO_2191</name>
</gene>
<reference evidence="1 2" key="1">
    <citation type="submission" date="2011-07" db="EMBL/GenBank/DDBJ databases">
        <authorList>
            <person name="Genoscope - CEA"/>
        </authorList>
    </citation>
    <scope>NUCLEOTIDE SEQUENCE [LARGE SCALE GENOMIC DNA]</scope>
    <source>
        <strain evidence="2">lorraine</strain>
    </source>
</reference>
<dbReference type="KEGG" id="lpo:LPO_2191"/>
<name>A0AAV2UYT9_LEGPN</name>
<protein>
    <submittedName>
        <fullName evidence="1">Uncharacterized protein</fullName>
    </submittedName>
</protein>
<accession>A0AAV2UYT9</accession>
<sequence>MEKQIIANRVRWEIKLISEEKLRNYKLITESLSFTKKTEDLRVPRAMIFSERFSLPAL</sequence>
<evidence type="ECO:0000313" key="2">
    <source>
        <dbReference type="Proteomes" id="UP000010102"/>
    </source>
</evidence>
<proteinExistence type="predicted"/>
<dbReference type="Proteomes" id="UP000010102">
    <property type="component" value="Chromosome"/>
</dbReference>
<organism evidence="1 2">
    <name type="scientific">Legionella pneumophila subsp. pneumophila</name>
    <dbReference type="NCBI Taxonomy" id="91891"/>
    <lineage>
        <taxon>Bacteria</taxon>
        <taxon>Pseudomonadati</taxon>
        <taxon>Pseudomonadota</taxon>
        <taxon>Gammaproteobacteria</taxon>
        <taxon>Legionellales</taxon>
        <taxon>Legionellaceae</taxon>
        <taxon>Legionella</taxon>
    </lineage>
</organism>
<dbReference type="EMBL" id="FQ958210">
    <property type="protein sequence ID" value="CCD06180.1"/>
    <property type="molecule type" value="Genomic_DNA"/>
</dbReference>